<organism evidence="1 2">
    <name type="scientific">Amycolatopsis speibonae</name>
    <dbReference type="NCBI Taxonomy" id="1450224"/>
    <lineage>
        <taxon>Bacteria</taxon>
        <taxon>Bacillati</taxon>
        <taxon>Actinomycetota</taxon>
        <taxon>Actinomycetes</taxon>
        <taxon>Pseudonocardiales</taxon>
        <taxon>Pseudonocardiaceae</taxon>
        <taxon>Amycolatopsis</taxon>
    </lineage>
</organism>
<gene>
    <name evidence="1" type="ORF">ACFOSH_28405</name>
</gene>
<accession>A0ABV7P620</accession>
<dbReference type="EMBL" id="JBHRWK010000048">
    <property type="protein sequence ID" value="MFC3453377.1"/>
    <property type="molecule type" value="Genomic_DNA"/>
</dbReference>
<dbReference type="InterPro" id="IPR011045">
    <property type="entry name" value="N2O_reductase_N"/>
</dbReference>
<keyword evidence="2" id="KW-1185">Reference proteome</keyword>
<dbReference type="RefSeq" id="WP_378242133.1">
    <property type="nucleotide sequence ID" value="NZ_JBHRWK010000048.1"/>
</dbReference>
<comment type="caution">
    <text evidence="1">The sequence shown here is derived from an EMBL/GenBank/DDBJ whole genome shotgun (WGS) entry which is preliminary data.</text>
</comment>
<evidence type="ECO:0000313" key="2">
    <source>
        <dbReference type="Proteomes" id="UP001595645"/>
    </source>
</evidence>
<reference evidence="2" key="1">
    <citation type="journal article" date="2019" name="Int. J. Syst. Evol. Microbiol.">
        <title>The Global Catalogue of Microorganisms (GCM) 10K type strain sequencing project: providing services to taxonomists for standard genome sequencing and annotation.</title>
        <authorList>
            <consortium name="The Broad Institute Genomics Platform"/>
            <consortium name="The Broad Institute Genome Sequencing Center for Infectious Disease"/>
            <person name="Wu L."/>
            <person name="Ma J."/>
        </authorList>
    </citation>
    <scope>NUCLEOTIDE SEQUENCE [LARGE SCALE GENOMIC DNA]</scope>
    <source>
        <strain evidence="2">CGMCC 4.7676</strain>
    </source>
</reference>
<proteinExistence type="predicted"/>
<dbReference type="SUPFAM" id="SSF50974">
    <property type="entry name" value="Nitrous oxide reductase, N-terminal domain"/>
    <property type="match status" value="1"/>
</dbReference>
<name>A0ABV7P620_9PSEU</name>
<protein>
    <submittedName>
        <fullName evidence="1">YncE family protein</fullName>
    </submittedName>
</protein>
<dbReference type="Proteomes" id="UP001595645">
    <property type="component" value="Unassembled WGS sequence"/>
</dbReference>
<sequence>MTGILWWARRVRRCRERRASDTTRGTLAEFDTRANTLTRKLPAGAYPHGIAVTQDGSHAYVVLSGQAAVAYVDLRS</sequence>
<dbReference type="Gene3D" id="2.130.10.10">
    <property type="entry name" value="YVTN repeat-like/Quinoprotein amine dehydrogenase"/>
    <property type="match status" value="1"/>
</dbReference>
<dbReference type="InterPro" id="IPR015943">
    <property type="entry name" value="WD40/YVTN_repeat-like_dom_sf"/>
</dbReference>
<evidence type="ECO:0000313" key="1">
    <source>
        <dbReference type="EMBL" id="MFC3453377.1"/>
    </source>
</evidence>